<evidence type="ECO:0000313" key="1">
    <source>
        <dbReference type="Proteomes" id="UP000829291"/>
    </source>
</evidence>
<reference evidence="2 3" key="1">
    <citation type="submission" date="2025-04" db="UniProtKB">
        <authorList>
            <consortium name="RefSeq"/>
        </authorList>
    </citation>
    <scope>IDENTIFICATION</scope>
    <source>
        <tissue evidence="4">Thorax and Abdomen</tissue>
        <tissue evidence="2 3">Whole body</tissue>
    </source>
</reference>
<sequence>MENVLAKLYDALSQLRYPEIAKIDLRDLATVVLAGHNRITLLTWLLSRASPTLSTHLEKFQGQKLKEEIVKCYCQMGIVNDESVLLGNCCMQRQLSFLKAVLLFTKSLDSTDNLPVDDSTVCEILDEHVNKPINIIPATCHISTKLTKSEVKKYLDEVGQSVTEATSFLPVHETSKVTALASEDRIDLSTATEFENGQMLSLESMAATFSTAFNSTEFVQNSKQFNATTKEIIYIDETIQNLCKDLNSFTQIFKSKESIVGKKLPECLEKSETPLSLLIQDNVILSEEIRKLYDQSHLAN</sequence>
<dbReference type="Proteomes" id="UP000829291">
    <property type="component" value="Chromosome 3"/>
</dbReference>
<evidence type="ECO:0000313" key="2">
    <source>
        <dbReference type="RefSeq" id="XP_015513708.1"/>
    </source>
</evidence>
<protein>
    <submittedName>
        <fullName evidence="2 3">Uncharacterized protein LOC107219877</fullName>
    </submittedName>
</protein>
<dbReference type="RefSeq" id="XP_046590712.1">
    <property type="nucleotide sequence ID" value="XM_046734756.1"/>
</dbReference>
<dbReference type="AlphaFoldDB" id="A0A6J0BFV4"/>
<gene>
    <name evidence="2 3 4" type="primary">LOC107219877</name>
</gene>
<keyword evidence="1" id="KW-1185">Reference proteome</keyword>
<dbReference type="RefSeq" id="XP_015513709.1">
    <property type="nucleotide sequence ID" value="XM_015658223.1"/>
</dbReference>
<organism evidence="1 3">
    <name type="scientific">Neodiprion lecontei</name>
    <name type="common">Redheaded pine sawfly</name>
    <dbReference type="NCBI Taxonomy" id="441921"/>
    <lineage>
        <taxon>Eukaryota</taxon>
        <taxon>Metazoa</taxon>
        <taxon>Ecdysozoa</taxon>
        <taxon>Arthropoda</taxon>
        <taxon>Hexapoda</taxon>
        <taxon>Insecta</taxon>
        <taxon>Pterygota</taxon>
        <taxon>Neoptera</taxon>
        <taxon>Endopterygota</taxon>
        <taxon>Hymenoptera</taxon>
        <taxon>Tenthredinoidea</taxon>
        <taxon>Diprionidae</taxon>
        <taxon>Diprioninae</taxon>
        <taxon>Neodiprion</taxon>
    </lineage>
</organism>
<dbReference type="GeneID" id="107219877"/>
<proteinExistence type="predicted"/>
<dbReference type="RefSeq" id="XP_015513708.1">
    <property type="nucleotide sequence ID" value="XM_015658222.1"/>
</dbReference>
<name>A0A6J0BFV4_NEOLC</name>
<dbReference type="OrthoDB" id="7653744at2759"/>
<evidence type="ECO:0000313" key="4">
    <source>
        <dbReference type="RefSeq" id="XP_046590712.1"/>
    </source>
</evidence>
<evidence type="ECO:0000313" key="3">
    <source>
        <dbReference type="RefSeq" id="XP_015513709.1"/>
    </source>
</evidence>
<accession>A0A6J0BFV4</accession>
<dbReference type="KEGG" id="nlo:107219877"/>